<dbReference type="InParanoid" id="A0A2P5I7D1"/>
<comment type="caution">
    <text evidence="2">The sequence shown here is derived from an EMBL/GenBank/DDBJ whole genome shotgun (WGS) entry which is preliminary data.</text>
</comment>
<evidence type="ECO:0000256" key="1">
    <source>
        <dbReference type="SAM" id="MobiDB-lite"/>
    </source>
</evidence>
<reference evidence="2" key="1">
    <citation type="submission" date="2017-09" db="EMBL/GenBank/DDBJ databases">
        <title>Polyketide synthases of a Diaporthe helianthi virulent isolate.</title>
        <authorList>
            <person name="Baroncelli R."/>
        </authorList>
    </citation>
    <scope>NUCLEOTIDE SEQUENCE [LARGE SCALE GENOMIC DNA]</scope>
    <source>
        <strain evidence="2">7/96</strain>
    </source>
</reference>
<proteinExistence type="predicted"/>
<feature type="compositionally biased region" description="Acidic residues" evidence="1">
    <location>
        <begin position="21"/>
        <end position="32"/>
    </location>
</feature>
<keyword evidence="3" id="KW-1185">Reference proteome</keyword>
<sequence>MKQKWRSSLGLADIPARVSYDDEQDEDEQEDELADFQPMWYRRSPHPTGCGCCIEGTGFPRPPSSVLGGSDYSGHHHHHRKTSRASTHISTSSADSEGNSGPGAIKDHGVAAGGSEFASVSDSALRLRRSVSSFGLRMKKSIGSLNRRPSGKLR</sequence>
<protein>
    <submittedName>
        <fullName evidence="2">Uncharacterized protein</fullName>
    </submittedName>
</protein>
<feature type="compositionally biased region" description="Polar residues" evidence="1">
    <location>
        <begin position="84"/>
        <end position="99"/>
    </location>
</feature>
<dbReference type="Proteomes" id="UP000094444">
    <property type="component" value="Unassembled WGS sequence"/>
</dbReference>
<accession>A0A2P5I7D1</accession>
<dbReference type="EMBL" id="MAVT02000188">
    <property type="protein sequence ID" value="POS78413.1"/>
    <property type="molecule type" value="Genomic_DNA"/>
</dbReference>
<feature type="region of interest" description="Disordered" evidence="1">
    <location>
        <begin position="63"/>
        <end position="110"/>
    </location>
</feature>
<gene>
    <name evidence="2" type="ORF">DHEL01_v203205</name>
</gene>
<name>A0A2P5I7D1_DIAHE</name>
<evidence type="ECO:0000313" key="3">
    <source>
        <dbReference type="Proteomes" id="UP000094444"/>
    </source>
</evidence>
<dbReference type="OrthoDB" id="5231745at2759"/>
<dbReference type="AlphaFoldDB" id="A0A2P5I7D1"/>
<evidence type="ECO:0000313" key="2">
    <source>
        <dbReference type="EMBL" id="POS78413.1"/>
    </source>
</evidence>
<organism evidence="2 3">
    <name type="scientific">Diaporthe helianthi</name>
    <dbReference type="NCBI Taxonomy" id="158607"/>
    <lineage>
        <taxon>Eukaryota</taxon>
        <taxon>Fungi</taxon>
        <taxon>Dikarya</taxon>
        <taxon>Ascomycota</taxon>
        <taxon>Pezizomycotina</taxon>
        <taxon>Sordariomycetes</taxon>
        <taxon>Sordariomycetidae</taxon>
        <taxon>Diaporthales</taxon>
        <taxon>Diaporthaceae</taxon>
        <taxon>Diaporthe</taxon>
    </lineage>
</organism>
<feature type="region of interest" description="Disordered" evidence="1">
    <location>
        <begin position="1"/>
        <end position="32"/>
    </location>
</feature>